<feature type="domain" description="MaoC-like" evidence="1">
    <location>
        <begin position="13"/>
        <end position="93"/>
    </location>
</feature>
<gene>
    <name evidence="2" type="ORF">DY251_01425</name>
</gene>
<comment type="caution">
    <text evidence="2">The sequence shown here is derived from an EMBL/GenBank/DDBJ whole genome shotgun (WGS) entry which is preliminary data.</text>
</comment>
<dbReference type="Proteomes" id="UP000262379">
    <property type="component" value="Unassembled WGS sequence"/>
</dbReference>
<dbReference type="GO" id="GO:0005835">
    <property type="term" value="C:fatty acid synthase complex"/>
    <property type="evidence" value="ECO:0007669"/>
    <property type="project" value="InterPro"/>
</dbReference>
<keyword evidence="3" id="KW-1185">Reference proteome</keyword>
<dbReference type="AlphaFoldDB" id="A0A371XJM1"/>
<dbReference type="Pfam" id="PF01575">
    <property type="entry name" value="MaoC_dehydratas"/>
    <property type="match status" value="1"/>
</dbReference>
<name>A0A371XJM1_9HYPH</name>
<dbReference type="InterPro" id="IPR029069">
    <property type="entry name" value="HotDog_dom_sf"/>
</dbReference>
<dbReference type="PANTHER" id="PTHR43841:SF3">
    <property type="entry name" value="(3R)-HYDROXYACYL-ACP DEHYDRATASE SUBUNIT HADB"/>
    <property type="match status" value="1"/>
</dbReference>
<protein>
    <recommendedName>
        <fullName evidence="1">MaoC-like domain-containing protein</fullName>
    </recommendedName>
</protein>
<dbReference type="PRINTS" id="PR01483">
    <property type="entry name" value="FASYNTHASE"/>
</dbReference>
<dbReference type="EMBL" id="QURN01000001">
    <property type="protein sequence ID" value="RFC69426.1"/>
    <property type="molecule type" value="Genomic_DNA"/>
</dbReference>
<proteinExistence type="predicted"/>
<evidence type="ECO:0000313" key="3">
    <source>
        <dbReference type="Proteomes" id="UP000262379"/>
    </source>
</evidence>
<dbReference type="GO" id="GO:0006633">
    <property type="term" value="P:fatty acid biosynthetic process"/>
    <property type="evidence" value="ECO:0007669"/>
    <property type="project" value="InterPro"/>
</dbReference>
<dbReference type="RefSeq" id="WP_116622046.1">
    <property type="nucleotide sequence ID" value="NZ_QURN01000001.1"/>
</dbReference>
<dbReference type="InterPro" id="IPR002539">
    <property type="entry name" value="MaoC-like_dom"/>
</dbReference>
<dbReference type="SUPFAM" id="SSF54637">
    <property type="entry name" value="Thioesterase/thiol ester dehydrase-isomerase"/>
    <property type="match status" value="1"/>
</dbReference>
<evidence type="ECO:0000313" key="2">
    <source>
        <dbReference type="EMBL" id="RFC69426.1"/>
    </source>
</evidence>
<sequence length="139" mass="14873">MTLSPLEPIEFPPLTRTDLVRYAGASGDFNPLHHDHDFATDAGLPDVMAHGMLTAGLLGTALTRWFGVGSLSRYSVRFRSPVWPADRLVARCTEIAPAPDDTGCLDVTAEMVRAPDDIVLSGTARIRRSAIISASGSVP</sequence>
<organism evidence="2 3">
    <name type="scientific">Mesorhizobium denitrificans</name>
    <dbReference type="NCBI Taxonomy" id="2294114"/>
    <lineage>
        <taxon>Bacteria</taxon>
        <taxon>Pseudomonadati</taxon>
        <taxon>Pseudomonadota</taxon>
        <taxon>Alphaproteobacteria</taxon>
        <taxon>Hyphomicrobiales</taxon>
        <taxon>Phyllobacteriaceae</taxon>
        <taxon>Mesorhizobium</taxon>
    </lineage>
</organism>
<reference evidence="3" key="1">
    <citation type="submission" date="2018-08" db="EMBL/GenBank/DDBJ databases">
        <authorList>
            <person name="Im W.T."/>
        </authorList>
    </citation>
    <scope>NUCLEOTIDE SEQUENCE [LARGE SCALE GENOMIC DNA]</scope>
    <source>
        <strain evidence="3">LA-28</strain>
    </source>
</reference>
<dbReference type="PANTHER" id="PTHR43841">
    <property type="entry name" value="3-HYDROXYACYL-THIOESTER DEHYDRATASE HTDX-RELATED"/>
    <property type="match status" value="1"/>
</dbReference>
<dbReference type="Gene3D" id="3.10.129.10">
    <property type="entry name" value="Hotdog Thioesterase"/>
    <property type="match status" value="1"/>
</dbReference>
<accession>A0A371XJM1</accession>
<dbReference type="GO" id="GO:0004312">
    <property type="term" value="F:fatty acid synthase activity"/>
    <property type="evidence" value="ECO:0007669"/>
    <property type="project" value="InterPro"/>
</dbReference>
<dbReference type="InterPro" id="IPR003965">
    <property type="entry name" value="Fatty_acid_synthase"/>
</dbReference>
<evidence type="ECO:0000259" key="1">
    <source>
        <dbReference type="Pfam" id="PF01575"/>
    </source>
</evidence>